<keyword evidence="1" id="KW-1133">Transmembrane helix</keyword>
<dbReference type="RefSeq" id="WP_036452027.1">
    <property type="nucleotide sequence ID" value="NZ_AWQU01000079.1"/>
</dbReference>
<accession>A0A084U3L1</accession>
<evidence type="ECO:0000256" key="1">
    <source>
        <dbReference type="SAM" id="Phobius"/>
    </source>
</evidence>
<dbReference type="EMBL" id="AWQU01000079">
    <property type="protein sequence ID" value="KFB07547.1"/>
    <property type="molecule type" value="Genomic_DNA"/>
</dbReference>
<sequence length="154" mass="16823">MKLFKILFSLLFLVLAVLWIMYTISFFGLYTKGWDTLTQLGPIAKLNTWIQEYIVSRGQASSTAYFGLKLFLAGGAVLLGYTAIFFPLKKIPFFGSLIKTLTFIIPTIGTLCLIIGAILLWGNISVPSFPGLDKITGGSSSKEVATVALNLFIA</sequence>
<organism evidence="2 3">
    <name type="scientific">Malacoplasma iowae DK-CPA</name>
    <dbReference type="NCBI Taxonomy" id="1394179"/>
    <lineage>
        <taxon>Bacteria</taxon>
        <taxon>Bacillati</taxon>
        <taxon>Mycoplasmatota</taxon>
        <taxon>Mycoplasmoidales</taxon>
        <taxon>Mycoplasmoidaceae</taxon>
        <taxon>Malacoplasma</taxon>
    </lineage>
</organism>
<proteinExistence type="predicted"/>
<gene>
    <name evidence="2" type="ORF">P271_389</name>
</gene>
<dbReference type="AlphaFoldDB" id="A0A084U3L1"/>
<protein>
    <submittedName>
        <fullName evidence="2">Uncharacterized protein</fullName>
    </submittedName>
</protein>
<feature type="transmembrane region" description="Helical" evidence="1">
    <location>
        <begin position="100"/>
        <end position="122"/>
    </location>
</feature>
<keyword evidence="1" id="KW-0812">Transmembrane</keyword>
<evidence type="ECO:0000313" key="2">
    <source>
        <dbReference type="EMBL" id="KFB07547.1"/>
    </source>
</evidence>
<reference evidence="2 3" key="1">
    <citation type="journal article" date="2014" name="PLoS ONE">
        <title>Reduction of Hydrogen Peroxide Accumulation and Toxicity by a Catalase from Mycoplasma iowae.</title>
        <authorList>
            <person name="Pritchard R.E."/>
            <person name="Prassinos A.J."/>
            <person name="Osborne J.D."/>
            <person name="Raviv Z."/>
            <person name="Balish M.F."/>
        </authorList>
    </citation>
    <scope>NUCLEOTIDE SEQUENCE [LARGE SCALE GENOMIC DNA]</scope>
    <source>
        <strain evidence="2 3">DK-CPA</strain>
    </source>
</reference>
<comment type="caution">
    <text evidence="2">The sequence shown here is derived from an EMBL/GenBank/DDBJ whole genome shotgun (WGS) entry which is preliminary data.</text>
</comment>
<dbReference type="Proteomes" id="UP000028523">
    <property type="component" value="Unassembled WGS sequence"/>
</dbReference>
<evidence type="ECO:0000313" key="3">
    <source>
        <dbReference type="Proteomes" id="UP000028523"/>
    </source>
</evidence>
<feature type="transmembrane region" description="Helical" evidence="1">
    <location>
        <begin position="7"/>
        <end position="30"/>
    </location>
</feature>
<name>A0A084U3L1_MALIO</name>
<keyword evidence="1" id="KW-0472">Membrane</keyword>
<keyword evidence="3" id="KW-1185">Reference proteome</keyword>
<feature type="transmembrane region" description="Helical" evidence="1">
    <location>
        <begin position="66"/>
        <end position="88"/>
    </location>
</feature>